<reference evidence="3 4" key="2">
    <citation type="submission" date="2018-12" db="EMBL/GenBank/DDBJ databases">
        <title>Nakamurella antarcticus sp. nov., isolated from Antarctica South Shetland Islands soil.</title>
        <authorList>
            <person name="Peng F."/>
        </authorList>
    </citation>
    <scope>NUCLEOTIDE SEQUENCE [LARGE SCALE GENOMIC DNA]</scope>
    <source>
        <strain evidence="3 4">S14-144</strain>
    </source>
</reference>
<evidence type="ECO:0000256" key="2">
    <source>
        <dbReference type="SAM" id="SignalP"/>
    </source>
</evidence>
<protein>
    <recommendedName>
        <fullName evidence="5">Mce-associated membrane protein</fullName>
    </recommendedName>
</protein>
<feature type="region of interest" description="Disordered" evidence="1">
    <location>
        <begin position="43"/>
        <end position="96"/>
    </location>
</feature>
<dbReference type="AlphaFoldDB" id="A0A3G8ZTD9"/>
<name>A0A3G8ZTD9_9ACTN</name>
<gene>
    <name evidence="3" type="ORF">EH165_05865</name>
</gene>
<keyword evidence="4" id="KW-1185">Reference proteome</keyword>
<evidence type="ECO:0000313" key="4">
    <source>
        <dbReference type="Proteomes" id="UP000268084"/>
    </source>
</evidence>
<feature type="signal peptide" evidence="2">
    <location>
        <begin position="1"/>
        <end position="20"/>
    </location>
</feature>
<dbReference type="PROSITE" id="PS51257">
    <property type="entry name" value="PROKAR_LIPOPROTEIN"/>
    <property type="match status" value="1"/>
</dbReference>
<dbReference type="RefSeq" id="WP_124798446.1">
    <property type="nucleotide sequence ID" value="NZ_CP034170.1"/>
</dbReference>
<dbReference type="KEGG" id="nak:EH165_05865"/>
<feature type="chain" id="PRO_5018308945" description="Mce-associated membrane protein" evidence="2">
    <location>
        <begin position="21"/>
        <end position="237"/>
    </location>
</feature>
<dbReference type="Proteomes" id="UP000268084">
    <property type="component" value="Chromosome"/>
</dbReference>
<evidence type="ECO:0008006" key="5">
    <source>
        <dbReference type="Google" id="ProtNLM"/>
    </source>
</evidence>
<proteinExistence type="predicted"/>
<accession>A0A3G8ZTD9</accession>
<organism evidence="3 4">
    <name type="scientific">Nakamurella antarctica</name>
    <dbReference type="NCBI Taxonomy" id="1902245"/>
    <lineage>
        <taxon>Bacteria</taxon>
        <taxon>Bacillati</taxon>
        <taxon>Actinomycetota</taxon>
        <taxon>Actinomycetes</taxon>
        <taxon>Nakamurellales</taxon>
        <taxon>Nakamurellaceae</taxon>
        <taxon>Nakamurella</taxon>
    </lineage>
</organism>
<reference evidence="3 4" key="1">
    <citation type="submission" date="2018-11" db="EMBL/GenBank/DDBJ databases">
        <authorList>
            <person name="Da X."/>
        </authorList>
    </citation>
    <scope>NUCLEOTIDE SEQUENCE [LARGE SCALE GENOMIC DNA]</scope>
    <source>
        <strain evidence="3 4">S14-144</strain>
    </source>
</reference>
<evidence type="ECO:0000256" key="1">
    <source>
        <dbReference type="SAM" id="MobiDB-lite"/>
    </source>
</evidence>
<dbReference type="EMBL" id="CP034170">
    <property type="protein sequence ID" value="AZI57744.1"/>
    <property type="molecule type" value="Genomic_DNA"/>
</dbReference>
<keyword evidence="2" id="KW-0732">Signal</keyword>
<sequence>MRRIWMIALLGALTACTAQSSDTKPISLTSSLATTAPTITSATTTSTATPVVTSAPTQATAITTAPTADNSPRSETTANSPESIEPSPNSPLPANLTPEQALDAQAAIDAYVGYNRFVDQAFATPGDDWSAEAAKWAADPEKSDLLRSLAGTAALGQYGDGAIAIYPRVTQVQTGLVDMAVCVDSTSAGFYDKDGASIKAPDAAGSYFRHPSKVQVAKYEPGVWLVTSTTSDYTTSC</sequence>
<evidence type="ECO:0000313" key="3">
    <source>
        <dbReference type="EMBL" id="AZI57744.1"/>
    </source>
</evidence>
<feature type="compositionally biased region" description="Polar residues" evidence="1">
    <location>
        <begin position="69"/>
        <end position="78"/>
    </location>
</feature>
<feature type="compositionally biased region" description="Low complexity" evidence="1">
    <location>
        <begin position="43"/>
        <end position="68"/>
    </location>
</feature>